<dbReference type="GO" id="GO:0033617">
    <property type="term" value="P:mitochondrial respiratory chain complex IV assembly"/>
    <property type="evidence" value="ECO:0007669"/>
    <property type="project" value="InterPro"/>
</dbReference>
<dbReference type="AlphaFoldDB" id="A0A058ZF22"/>
<keyword evidence="12" id="KW-1185">Reference proteome</keyword>
<feature type="compositionally biased region" description="Low complexity" evidence="9">
    <location>
        <begin position="82"/>
        <end position="94"/>
    </location>
</feature>
<comment type="similarity">
    <text evidence="8">Belongs to the PET100 family.</text>
</comment>
<evidence type="ECO:0000256" key="2">
    <source>
        <dbReference type="ARBA" id="ARBA00004325"/>
    </source>
</evidence>
<reference evidence="11" key="1">
    <citation type="submission" date="2013-04" db="EMBL/GenBank/DDBJ databases">
        <title>The Genome Sequence of Fonticula alba ATCC 38817.</title>
        <authorList>
            <consortium name="The Broad Institute Genomics Platform"/>
            <person name="Russ C."/>
            <person name="Cuomo C."/>
            <person name="Burger G."/>
            <person name="Gray M.W."/>
            <person name="Holland P.W.H."/>
            <person name="King N."/>
            <person name="Lang F.B.F."/>
            <person name="Roger A.J."/>
            <person name="Ruiz-Trillo I."/>
            <person name="Brown M."/>
            <person name="Walker B."/>
            <person name="Young S."/>
            <person name="Zeng Q."/>
            <person name="Gargeya S."/>
            <person name="Fitzgerald M."/>
            <person name="Haas B."/>
            <person name="Abouelleil A."/>
            <person name="Allen A.W."/>
            <person name="Alvarado L."/>
            <person name="Arachchi H.M."/>
            <person name="Berlin A.M."/>
            <person name="Chapman S.B."/>
            <person name="Gainer-Dewar J."/>
            <person name="Goldberg J."/>
            <person name="Griggs A."/>
            <person name="Gujja S."/>
            <person name="Hansen M."/>
            <person name="Howarth C."/>
            <person name="Imamovic A."/>
            <person name="Ireland A."/>
            <person name="Larimer J."/>
            <person name="McCowan C."/>
            <person name="Murphy C."/>
            <person name="Pearson M."/>
            <person name="Poon T.W."/>
            <person name="Priest M."/>
            <person name="Roberts A."/>
            <person name="Saif S."/>
            <person name="Shea T."/>
            <person name="Sisk P."/>
            <person name="Sykes S."/>
            <person name="Wortman J."/>
            <person name="Nusbaum C."/>
            <person name="Birren B."/>
        </authorList>
    </citation>
    <scope>NUCLEOTIDE SEQUENCE [LARGE SCALE GENOMIC DNA]</scope>
    <source>
        <strain evidence="11">ATCC 38817</strain>
    </source>
</reference>
<feature type="region of interest" description="Disordered" evidence="9">
    <location>
        <begin position="81"/>
        <end position="123"/>
    </location>
</feature>
<keyword evidence="6" id="KW-0496">Mitochondrion</keyword>
<dbReference type="RefSeq" id="XP_009493660.1">
    <property type="nucleotide sequence ID" value="XM_009495385.1"/>
</dbReference>
<proteinExistence type="inferred from homology"/>
<keyword evidence="5 10" id="KW-1133">Transmembrane helix</keyword>
<dbReference type="OrthoDB" id="18175at2759"/>
<name>A0A058ZF22_FONAL</name>
<protein>
    <submittedName>
        <fullName evidence="11">Uncharacterized protein</fullName>
    </submittedName>
</protein>
<evidence type="ECO:0000256" key="8">
    <source>
        <dbReference type="ARBA" id="ARBA00038077"/>
    </source>
</evidence>
<dbReference type="GO" id="GO:0005743">
    <property type="term" value="C:mitochondrial inner membrane"/>
    <property type="evidence" value="ECO:0007669"/>
    <property type="project" value="TreeGrafter"/>
</dbReference>
<evidence type="ECO:0000256" key="9">
    <source>
        <dbReference type="SAM" id="MobiDB-lite"/>
    </source>
</evidence>
<dbReference type="Proteomes" id="UP000030693">
    <property type="component" value="Unassembled WGS sequence"/>
</dbReference>
<comment type="subcellular location">
    <subcellularLocation>
        <location evidence="1">Membrane</location>
        <topology evidence="1">Single-pass membrane protein</topology>
    </subcellularLocation>
    <subcellularLocation>
        <location evidence="2">Mitochondrion membrane</location>
    </subcellularLocation>
</comment>
<dbReference type="InterPro" id="IPR018625">
    <property type="entry name" value="Pet100"/>
</dbReference>
<dbReference type="GeneID" id="20526215"/>
<organism evidence="11">
    <name type="scientific">Fonticula alba</name>
    <name type="common">Slime mold</name>
    <dbReference type="NCBI Taxonomy" id="691883"/>
    <lineage>
        <taxon>Eukaryota</taxon>
        <taxon>Rotosphaerida</taxon>
        <taxon>Fonticulaceae</taxon>
        <taxon>Fonticula</taxon>
    </lineage>
</organism>
<evidence type="ECO:0000313" key="11">
    <source>
        <dbReference type="EMBL" id="KCV72082.1"/>
    </source>
</evidence>
<dbReference type="GO" id="GO:0051082">
    <property type="term" value="F:unfolded protein binding"/>
    <property type="evidence" value="ECO:0007669"/>
    <property type="project" value="TreeGrafter"/>
</dbReference>
<dbReference type="PANTHER" id="PTHR33968">
    <property type="entry name" value="PROTEIN PET100 HOMOLOG, MITOCHONDRIAL"/>
    <property type="match status" value="1"/>
</dbReference>
<feature type="transmembrane region" description="Helical" evidence="10">
    <location>
        <begin position="6"/>
        <end position="25"/>
    </location>
</feature>
<dbReference type="PANTHER" id="PTHR33968:SF1">
    <property type="entry name" value="PROTEIN PET100 HOMOLOG, MITOCHONDRIAL"/>
    <property type="match status" value="1"/>
</dbReference>
<keyword evidence="4" id="KW-0809">Transit peptide</keyword>
<evidence type="ECO:0000256" key="4">
    <source>
        <dbReference type="ARBA" id="ARBA00022946"/>
    </source>
</evidence>
<dbReference type="EMBL" id="KB932202">
    <property type="protein sequence ID" value="KCV72082.1"/>
    <property type="molecule type" value="Genomic_DNA"/>
</dbReference>
<accession>A0A058ZF22</accession>
<dbReference type="Pfam" id="PF09803">
    <property type="entry name" value="Pet100"/>
    <property type="match status" value="1"/>
</dbReference>
<keyword evidence="3 10" id="KW-0812">Transmembrane</keyword>
<gene>
    <name evidence="11" type="ORF">H696_01490</name>
</gene>
<sequence length="123" mass="13488">MAGPKLEIYRMAVYLMFPVVAFYYFNLPEYRAKHVEPHGLYPPKELVYQSGGPNGIPQTEVELRARLEQIREERRAMRLAREAAAAAAAPAEGEGSTEEAEEVDSASATPVTDHLLAKGALSG</sequence>
<evidence type="ECO:0000256" key="3">
    <source>
        <dbReference type="ARBA" id="ARBA00022692"/>
    </source>
</evidence>
<evidence type="ECO:0000256" key="6">
    <source>
        <dbReference type="ARBA" id="ARBA00023128"/>
    </source>
</evidence>
<feature type="compositionally biased region" description="Acidic residues" evidence="9">
    <location>
        <begin position="95"/>
        <end position="104"/>
    </location>
</feature>
<evidence type="ECO:0000313" key="12">
    <source>
        <dbReference type="Proteomes" id="UP000030693"/>
    </source>
</evidence>
<evidence type="ECO:0000256" key="1">
    <source>
        <dbReference type="ARBA" id="ARBA00004167"/>
    </source>
</evidence>
<evidence type="ECO:0000256" key="10">
    <source>
        <dbReference type="SAM" id="Phobius"/>
    </source>
</evidence>
<evidence type="ECO:0000256" key="5">
    <source>
        <dbReference type="ARBA" id="ARBA00022989"/>
    </source>
</evidence>
<evidence type="ECO:0000256" key="7">
    <source>
        <dbReference type="ARBA" id="ARBA00023136"/>
    </source>
</evidence>
<keyword evidence="7 10" id="KW-0472">Membrane</keyword>